<feature type="compositionally biased region" description="Low complexity" evidence="6">
    <location>
        <begin position="98"/>
        <end position="109"/>
    </location>
</feature>
<evidence type="ECO:0000259" key="7">
    <source>
        <dbReference type="Pfam" id="PF04542"/>
    </source>
</evidence>
<keyword evidence="4" id="KW-0238">DNA-binding</keyword>
<dbReference type="NCBIfam" id="TIGR02983">
    <property type="entry name" value="SigE-fam_strep"/>
    <property type="match status" value="1"/>
</dbReference>
<dbReference type="EMBL" id="JAFFZN010000012">
    <property type="protein sequence ID" value="MBO8186839.1"/>
    <property type="molecule type" value="Genomic_DNA"/>
</dbReference>
<dbReference type="InterPro" id="IPR036388">
    <property type="entry name" value="WH-like_DNA-bd_sf"/>
</dbReference>
<dbReference type="InterPro" id="IPR039425">
    <property type="entry name" value="RNA_pol_sigma-70-like"/>
</dbReference>
<feature type="compositionally biased region" description="Polar residues" evidence="6">
    <location>
        <begin position="1"/>
        <end position="12"/>
    </location>
</feature>
<accession>A0ABS3WUR3</accession>
<dbReference type="Gene3D" id="1.10.1740.10">
    <property type="match status" value="1"/>
</dbReference>
<dbReference type="Pfam" id="PF04542">
    <property type="entry name" value="Sigma70_r2"/>
    <property type="match status" value="1"/>
</dbReference>
<comment type="caution">
    <text evidence="9">The sequence shown here is derived from an EMBL/GenBank/DDBJ whole genome shotgun (WGS) entry which is preliminary data.</text>
</comment>
<keyword evidence="3" id="KW-0731">Sigma factor</keyword>
<feature type="domain" description="RNA polymerase sigma factor 70 region 4 type 2" evidence="8">
    <location>
        <begin position="244"/>
        <end position="294"/>
    </location>
</feature>
<feature type="region of interest" description="Disordered" evidence="6">
    <location>
        <begin position="59"/>
        <end position="115"/>
    </location>
</feature>
<dbReference type="PANTHER" id="PTHR43133">
    <property type="entry name" value="RNA POLYMERASE ECF-TYPE SIGMA FACTO"/>
    <property type="match status" value="1"/>
</dbReference>
<feature type="compositionally biased region" description="Polar residues" evidence="6">
    <location>
        <begin position="23"/>
        <end position="34"/>
    </location>
</feature>
<evidence type="ECO:0000256" key="3">
    <source>
        <dbReference type="ARBA" id="ARBA00023082"/>
    </source>
</evidence>
<evidence type="ECO:0000256" key="1">
    <source>
        <dbReference type="ARBA" id="ARBA00010641"/>
    </source>
</evidence>
<keyword evidence="5" id="KW-0804">Transcription</keyword>
<dbReference type="InterPro" id="IPR007627">
    <property type="entry name" value="RNA_pol_sigma70_r2"/>
</dbReference>
<dbReference type="SUPFAM" id="SSF88946">
    <property type="entry name" value="Sigma2 domain of RNA polymerase sigma factors"/>
    <property type="match status" value="1"/>
</dbReference>
<dbReference type="PANTHER" id="PTHR43133:SF50">
    <property type="entry name" value="ECF RNA POLYMERASE SIGMA FACTOR SIGM"/>
    <property type="match status" value="1"/>
</dbReference>
<evidence type="ECO:0000256" key="4">
    <source>
        <dbReference type="ARBA" id="ARBA00023125"/>
    </source>
</evidence>
<proteinExistence type="inferred from homology"/>
<dbReference type="Proteomes" id="UP001518976">
    <property type="component" value="Unassembled WGS sequence"/>
</dbReference>
<evidence type="ECO:0000313" key="10">
    <source>
        <dbReference type="Proteomes" id="UP001518976"/>
    </source>
</evidence>
<evidence type="ECO:0000256" key="2">
    <source>
        <dbReference type="ARBA" id="ARBA00023015"/>
    </source>
</evidence>
<dbReference type="CDD" id="cd06171">
    <property type="entry name" value="Sigma70_r4"/>
    <property type="match status" value="1"/>
</dbReference>
<dbReference type="Gene3D" id="1.10.10.10">
    <property type="entry name" value="Winged helix-like DNA-binding domain superfamily/Winged helix DNA-binding domain"/>
    <property type="match status" value="1"/>
</dbReference>
<gene>
    <name evidence="9" type="ORF">JW592_15400</name>
</gene>
<evidence type="ECO:0000313" key="9">
    <source>
        <dbReference type="EMBL" id="MBO8186839.1"/>
    </source>
</evidence>
<dbReference type="InterPro" id="IPR013325">
    <property type="entry name" value="RNA_pol_sigma_r2"/>
</dbReference>
<dbReference type="InterPro" id="IPR014284">
    <property type="entry name" value="RNA_pol_sigma-70_dom"/>
</dbReference>
<keyword evidence="10" id="KW-1185">Reference proteome</keyword>
<dbReference type="InterPro" id="IPR013249">
    <property type="entry name" value="RNA_pol_sigma70_r4_t2"/>
</dbReference>
<reference evidence="9 10" key="1">
    <citation type="submission" date="2021-02" db="EMBL/GenBank/DDBJ databases">
        <title>Streptomyces spirodelae sp. nov., isolated from duckweed.</title>
        <authorList>
            <person name="Saimee Y."/>
            <person name="Duangmal K."/>
        </authorList>
    </citation>
    <scope>NUCLEOTIDE SEQUENCE [LARGE SCALE GENOMIC DNA]</scope>
    <source>
        <strain evidence="9 10">DW4-2</strain>
    </source>
</reference>
<comment type="similarity">
    <text evidence="1">Belongs to the sigma-70 factor family. ECF subfamily.</text>
</comment>
<dbReference type="InterPro" id="IPR013324">
    <property type="entry name" value="RNA_pol_sigma_r3/r4-like"/>
</dbReference>
<dbReference type="RefSeq" id="WP_209265627.1">
    <property type="nucleotide sequence ID" value="NZ_JAFFZN010000012.1"/>
</dbReference>
<dbReference type="NCBIfam" id="TIGR02937">
    <property type="entry name" value="sigma70-ECF"/>
    <property type="match status" value="1"/>
</dbReference>
<feature type="region of interest" description="Disordered" evidence="6">
    <location>
        <begin position="1"/>
        <end position="46"/>
    </location>
</feature>
<evidence type="ECO:0000256" key="6">
    <source>
        <dbReference type="SAM" id="MobiDB-lite"/>
    </source>
</evidence>
<dbReference type="InterPro" id="IPR014325">
    <property type="entry name" value="RNA_pol_sigma-E_actinobac"/>
</dbReference>
<dbReference type="SUPFAM" id="SSF88659">
    <property type="entry name" value="Sigma3 and sigma4 domains of RNA polymerase sigma factors"/>
    <property type="match status" value="1"/>
</dbReference>
<dbReference type="Pfam" id="PF08281">
    <property type="entry name" value="Sigma70_r4_2"/>
    <property type="match status" value="1"/>
</dbReference>
<organism evidence="9 10">
    <name type="scientific">Streptomyces spirodelae</name>
    <dbReference type="NCBI Taxonomy" id="2812904"/>
    <lineage>
        <taxon>Bacteria</taxon>
        <taxon>Bacillati</taxon>
        <taxon>Actinomycetota</taxon>
        <taxon>Actinomycetes</taxon>
        <taxon>Kitasatosporales</taxon>
        <taxon>Streptomycetaceae</taxon>
        <taxon>Streptomyces</taxon>
    </lineage>
</organism>
<feature type="domain" description="RNA polymerase sigma-70 region 2" evidence="7">
    <location>
        <begin position="152"/>
        <end position="216"/>
    </location>
</feature>
<protein>
    <submittedName>
        <fullName evidence="9">SigE family RNA polymerase sigma factor</fullName>
    </submittedName>
</protein>
<evidence type="ECO:0000259" key="8">
    <source>
        <dbReference type="Pfam" id="PF08281"/>
    </source>
</evidence>
<keyword evidence="2" id="KW-0805">Transcription regulation</keyword>
<name>A0ABS3WUR3_9ACTN</name>
<sequence>MNTLHGTNTSAVLHTRLHLPSVPVSSNRSGSQSRPGEKSGAETGTALLERSRELVGGRGCARGAGRVRPRTVFGPAVEGLRGDAPGGNTGEQGETRGETGNTGENGSEGNSRRSGDYREAAVLGTAGAYVGDAASDGETDADAEAAFTAYVRERRASLYATAYHLTGDRYEAEDLLQSALFSTYRAWGRISDKAAVGGYLRRTMTNLHISAWRRRKLNEYPTEELPETAGEQDAMRGTELRTVLWQALARLPELQRTMLVLRYYEGRTDPEIADILDISVGTVKSSIWRSLRRLRDDEVLSFGRNQEESFDELVA</sequence>
<evidence type="ECO:0000256" key="5">
    <source>
        <dbReference type="ARBA" id="ARBA00023163"/>
    </source>
</evidence>